<accession>I4CDM9</accession>
<dbReference type="SUPFAM" id="SSF53098">
    <property type="entry name" value="Ribonuclease H-like"/>
    <property type="match status" value="1"/>
</dbReference>
<keyword evidence="2" id="KW-0378">Hydrolase</keyword>
<dbReference type="Gene3D" id="3.30.420.10">
    <property type="entry name" value="Ribonuclease H-like superfamily/Ribonuclease H"/>
    <property type="match status" value="1"/>
</dbReference>
<dbReference type="Pfam" id="PF13482">
    <property type="entry name" value="RNase_H_2"/>
    <property type="match status" value="1"/>
</dbReference>
<keyword evidence="3" id="KW-1185">Reference proteome</keyword>
<dbReference type="AlphaFoldDB" id="I4CDM9"/>
<dbReference type="InterPro" id="IPR036397">
    <property type="entry name" value="RNaseH_sf"/>
</dbReference>
<reference evidence="3" key="1">
    <citation type="submission" date="2012-06" db="EMBL/GenBank/DDBJ databases">
        <title>Complete sequence of chromosome of Desulfomonile tiedjei DSM 6799.</title>
        <authorList>
            <person name="Lucas S."/>
            <person name="Copeland A."/>
            <person name="Lapidus A."/>
            <person name="Glavina del Rio T."/>
            <person name="Dalin E."/>
            <person name="Tice H."/>
            <person name="Bruce D."/>
            <person name="Goodwin L."/>
            <person name="Pitluck S."/>
            <person name="Peters L."/>
            <person name="Ovchinnikova G."/>
            <person name="Zeytun A."/>
            <person name="Lu M."/>
            <person name="Kyrpides N."/>
            <person name="Mavromatis K."/>
            <person name="Ivanova N."/>
            <person name="Brettin T."/>
            <person name="Detter J.C."/>
            <person name="Han C."/>
            <person name="Larimer F."/>
            <person name="Land M."/>
            <person name="Hauser L."/>
            <person name="Markowitz V."/>
            <person name="Cheng J.-F."/>
            <person name="Hugenholtz P."/>
            <person name="Woyke T."/>
            <person name="Wu D."/>
            <person name="Spring S."/>
            <person name="Schroeder M."/>
            <person name="Brambilla E."/>
            <person name="Klenk H.-P."/>
            <person name="Eisen J.A."/>
        </authorList>
    </citation>
    <scope>NUCLEOTIDE SEQUENCE [LARGE SCALE GENOMIC DNA]</scope>
    <source>
        <strain evidence="3">ATCC 49306 / DSM 6799 / DCB-1</strain>
    </source>
</reference>
<dbReference type="KEGG" id="dti:Desti_5060"/>
<dbReference type="PATRIC" id="fig|706587.4.peg.5730"/>
<dbReference type="Proteomes" id="UP000006055">
    <property type="component" value="Chromosome"/>
</dbReference>
<evidence type="ECO:0000259" key="1">
    <source>
        <dbReference type="Pfam" id="PF13482"/>
    </source>
</evidence>
<protein>
    <submittedName>
        <fullName evidence="2">Putative exonuclease</fullName>
    </submittedName>
</protein>
<proteinExistence type="predicted"/>
<evidence type="ECO:0000313" key="2">
    <source>
        <dbReference type="EMBL" id="AFM27670.1"/>
    </source>
</evidence>
<dbReference type="InterPro" id="IPR038720">
    <property type="entry name" value="YprB_RNase_H-like_dom"/>
</dbReference>
<dbReference type="PANTHER" id="PTHR38462:SF1">
    <property type="entry name" value="YPRB RIBONUCLEASE H-LIKE DOMAIN-CONTAINING PROTEIN"/>
    <property type="match status" value="1"/>
</dbReference>
<sequence length="279" mass="32181">MLLNTFCHVPGIGLKSEAKLWSQGLLRWEDALSAPSDVQRRYPFLQSRMEESLQYMEQRDPGYFGDHLPSDCLWRIFPEFRDSTAYLDIETNGLAGHRARVTTIALFDGKIVRYYVTGENLEQFRQDISQYKVLVTYNGVCFDVPFIEQYLHVPMNHVHIDLRFLLKSLGYTGGLKGCEKKFGIDRRELDGVNGYFAVLLWRDFRENKNDKALETLLAYNVLDAVNLEFLMVSAYNLKVQGTPFADTHCLSLPEAVENPFRADLETVERIISYIEHTSS</sequence>
<dbReference type="InterPro" id="IPR012337">
    <property type="entry name" value="RNaseH-like_sf"/>
</dbReference>
<dbReference type="RefSeq" id="WP_014812773.1">
    <property type="nucleotide sequence ID" value="NC_018025.1"/>
</dbReference>
<dbReference type="HOGENOM" id="CLU_073770_0_0_7"/>
<dbReference type="GO" id="GO:0004527">
    <property type="term" value="F:exonuclease activity"/>
    <property type="evidence" value="ECO:0007669"/>
    <property type="project" value="UniProtKB-KW"/>
</dbReference>
<dbReference type="OrthoDB" id="9790530at2"/>
<name>I4CDM9_DESTA</name>
<evidence type="ECO:0000313" key="3">
    <source>
        <dbReference type="Proteomes" id="UP000006055"/>
    </source>
</evidence>
<keyword evidence="2" id="KW-0540">Nuclease</keyword>
<dbReference type="eggNOG" id="COG3359">
    <property type="taxonomic scope" value="Bacteria"/>
</dbReference>
<dbReference type="EMBL" id="CP003360">
    <property type="protein sequence ID" value="AFM27670.1"/>
    <property type="molecule type" value="Genomic_DNA"/>
</dbReference>
<dbReference type="GO" id="GO:0003676">
    <property type="term" value="F:nucleic acid binding"/>
    <property type="evidence" value="ECO:0007669"/>
    <property type="project" value="InterPro"/>
</dbReference>
<gene>
    <name evidence="2" type="ordered locus">Desti_5060</name>
</gene>
<dbReference type="PANTHER" id="PTHR38462">
    <property type="entry name" value="EXONUCLEASE-LIKE PROTEIN"/>
    <property type="match status" value="1"/>
</dbReference>
<feature type="domain" description="YprB ribonuclease H-like" evidence="1">
    <location>
        <begin position="85"/>
        <end position="234"/>
    </location>
</feature>
<keyword evidence="2" id="KW-0269">Exonuclease</keyword>
<dbReference type="STRING" id="706587.Desti_5060"/>
<organism evidence="2 3">
    <name type="scientific">Desulfomonile tiedjei (strain ATCC 49306 / DSM 6799 / DCB-1)</name>
    <dbReference type="NCBI Taxonomy" id="706587"/>
    <lineage>
        <taxon>Bacteria</taxon>
        <taxon>Pseudomonadati</taxon>
        <taxon>Thermodesulfobacteriota</taxon>
        <taxon>Desulfomonilia</taxon>
        <taxon>Desulfomonilales</taxon>
        <taxon>Desulfomonilaceae</taxon>
        <taxon>Desulfomonile</taxon>
    </lineage>
</organism>